<dbReference type="InterPro" id="IPR050124">
    <property type="entry name" value="tRNA_CCA-adding_enzyme"/>
</dbReference>
<dbReference type="InterPro" id="IPR011605">
    <property type="entry name" value="NusB_fam"/>
</dbReference>
<evidence type="ECO:0000256" key="11">
    <source>
        <dbReference type="ARBA" id="ARBA00022842"/>
    </source>
</evidence>
<protein>
    <submittedName>
        <fullName evidence="19">Transcription antitermination factor NusB</fullName>
    </submittedName>
</protein>
<dbReference type="GO" id="GO:0031564">
    <property type="term" value="P:transcription antitermination"/>
    <property type="evidence" value="ECO:0007669"/>
    <property type="project" value="UniProtKB-KW"/>
</dbReference>
<keyword evidence="9" id="KW-0547">Nucleotide-binding</keyword>
<feature type="non-terminal residue" evidence="19">
    <location>
        <position position="464"/>
    </location>
</feature>
<evidence type="ECO:0000256" key="3">
    <source>
        <dbReference type="ARBA" id="ARBA00007265"/>
    </source>
</evidence>
<dbReference type="GO" id="GO:0000166">
    <property type="term" value="F:nucleotide binding"/>
    <property type="evidence" value="ECO:0007669"/>
    <property type="project" value="UniProtKB-KW"/>
</dbReference>
<feature type="domain" description="tRNA nucleotidyltransferase/poly(A) polymerase RNA and SrmB- binding" evidence="18">
    <location>
        <begin position="305"/>
        <end position="362"/>
    </location>
</feature>
<dbReference type="Pfam" id="PF01743">
    <property type="entry name" value="PolyA_pol"/>
    <property type="match status" value="1"/>
</dbReference>
<keyword evidence="11" id="KW-0460">Magnesium</keyword>
<dbReference type="SUPFAM" id="SSF48013">
    <property type="entry name" value="NusB-like"/>
    <property type="match status" value="1"/>
</dbReference>
<feature type="domain" description="Poly A polymerase head" evidence="17">
    <location>
        <begin position="166"/>
        <end position="279"/>
    </location>
</feature>
<evidence type="ECO:0000259" key="16">
    <source>
        <dbReference type="Pfam" id="PF01029"/>
    </source>
</evidence>
<dbReference type="PANTHER" id="PTHR47545">
    <property type="entry name" value="MULTIFUNCTIONAL CCA PROTEIN"/>
    <property type="match status" value="1"/>
</dbReference>
<dbReference type="SUPFAM" id="SSF81891">
    <property type="entry name" value="Poly A polymerase C-terminal region-like"/>
    <property type="match status" value="1"/>
</dbReference>
<dbReference type="HAMAP" id="MF_00073">
    <property type="entry name" value="NusB"/>
    <property type="match status" value="1"/>
</dbReference>
<dbReference type="GO" id="GO:0000049">
    <property type="term" value="F:tRNA binding"/>
    <property type="evidence" value="ECO:0007669"/>
    <property type="project" value="UniProtKB-KW"/>
</dbReference>
<proteinExistence type="inferred from homology"/>
<evidence type="ECO:0000259" key="18">
    <source>
        <dbReference type="Pfam" id="PF12627"/>
    </source>
</evidence>
<dbReference type="CDD" id="cd00619">
    <property type="entry name" value="Terminator_NusB"/>
    <property type="match status" value="1"/>
</dbReference>
<evidence type="ECO:0000256" key="4">
    <source>
        <dbReference type="ARBA" id="ARBA00022555"/>
    </source>
</evidence>
<reference evidence="19 20" key="1">
    <citation type="submission" date="2018-06" db="EMBL/GenBank/DDBJ databases">
        <title>Extensive metabolic versatility and redundancy in microbially diverse, dynamic hydrothermal sediments.</title>
        <authorList>
            <person name="Dombrowski N."/>
            <person name="Teske A."/>
            <person name="Baker B.J."/>
        </authorList>
    </citation>
    <scope>NUCLEOTIDE SEQUENCE [LARGE SCALE GENOMIC DNA]</scope>
    <source>
        <strain evidence="19">B7_G13</strain>
    </source>
</reference>
<dbReference type="AlphaFoldDB" id="A0A662D227"/>
<dbReference type="Pfam" id="PF12627">
    <property type="entry name" value="PolyA_pol_RNAbd"/>
    <property type="match status" value="1"/>
</dbReference>
<evidence type="ECO:0000313" key="19">
    <source>
        <dbReference type="EMBL" id="RLE06774.1"/>
    </source>
</evidence>
<dbReference type="EMBL" id="QMPY01000151">
    <property type="protein sequence ID" value="RLE06774.1"/>
    <property type="molecule type" value="Genomic_DNA"/>
</dbReference>
<keyword evidence="7" id="KW-0548">Nucleotidyltransferase</keyword>
<name>A0A662D227_UNCAE</name>
<evidence type="ECO:0000256" key="5">
    <source>
        <dbReference type="ARBA" id="ARBA00022679"/>
    </source>
</evidence>
<evidence type="ECO:0000256" key="2">
    <source>
        <dbReference type="ARBA" id="ARBA00005952"/>
    </source>
</evidence>
<dbReference type="GO" id="GO:0016779">
    <property type="term" value="F:nucleotidyltransferase activity"/>
    <property type="evidence" value="ECO:0007669"/>
    <property type="project" value="UniProtKB-KW"/>
</dbReference>
<accession>A0A662D227</accession>
<organism evidence="19 20">
    <name type="scientific">Aerophobetes bacterium</name>
    <dbReference type="NCBI Taxonomy" id="2030807"/>
    <lineage>
        <taxon>Bacteria</taxon>
        <taxon>Candidatus Aerophobota</taxon>
    </lineage>
</organism>
<comment type="similarity">
    <text evidence="2">Belongs to the NusB family.</text>
</comment>
<dbReference type="Pfam" id="PF01029">
    <property type="entry name" value="NusB"/>
    <property type="match status" value="1"/>
</dbReference>
<evidence type="ECO:0000256" key="6">
    <source>
        <dbReference type="ARBA" id="ARBA00022694"/>
    </source>
</evidence>
<evidence type="ECO:0000256" key="1">
    <source>
        <dbReference type="ARBA" id="ARBA00001946"/>
    </source>
</evidence>
<comment type="similarity">
    <text evidence="3 15">Belongs to the tRNA nucleotidyltransferase/poly(A) polymerase family.</text>
</comment>
<dbReference type="PANTHER" id="PTHR47545:SF2">
    <property type="entry name" value="CC-ADDING TRNA NUCLEOTIDYLTRANSFERASE"/>
    <property type="match status" value="1"/>
</dbReference>
<evidence type="ECO:0000256" key="8">
    <source>
        <dbReference type="ARBA" id="ARBA00022723"/>
    </source>
</evidence>
<dbReference type="Proteomes" id="UP000277457">
    <property type="component" value="Unassembled WGS sequence"/>
</dbReference>
<gene>
    <name evidence="19" type="primary">nusB</name>
    <name evidence="19" type="ORF">DRZ78_04135</name>
</gene>
<evidence type="ECO:0000256" key="13">
    <source>
        <dbReference type="ARBA" id="ARBA00023015"/>
    </source>
</evidence>
<dbReference type="SUPFAM" id="SSF81301">
    <property type="entry name" value="Nucleotidyltransferase"/>
    <property type="match status" value="1"/>
</dbReference>
<keyword evidence="14" id="KW-0804">Transcription</keyword>
<evidence type="ECO:0000259" key="17">
    <source>
        <dbReference type="Pfam" id="PF01743"/>
    </source>
</evidence>
<sequence length="464" mass="54079">MRDRRKARELALQVLYQMDIRETSAEEALGVIFSRYRFKPGVKKFSERLVRGTAQFILPIDSLIEKYAKNWTLERMTAVDRNVLRLAIYELLFLKEIPSIVTINEAVEIAKRYGIEDSGKFVNGILDKIRKERGKDSSLKWAYLKDTLQKNPYFKKLIRIKGKEKLWLVGGYLRDYLLGKKSKDLDLITEDLSFKIAQEFTHQMRATLVTLSPTLRRVVLPEKTVIDFNLKRASSLKADLIQRDFTINALALDLDFLRIPSVALIDPDTGLEDLINKKIKLMREKSLKEDPLRILRAFRLASQLGFEIEDKITSFVQQKSFLIKKTSKERIRDELFLFLKFPSSYKYLESLPAKTLLREILNQVPHTENLRKLETTLSDEKIISKDIKKRIILHLEKEGGGGRKRKELLKLISLIFPSSYEKSVLSSLGRELKLSHREIKLMKRIEMSYPQMEKIEKDPQNSSL</sequence>
<evidence type="ECO:0000313" key="20">
    <source>
        <dbReference type="Proteomes" id="UP000277457"/>
    </source>
</evidence>
<comment type="cofactor">
    <cofactor evidence="1">
        <name>Mg(2+)</name>
        <dbReference type="ChEBI" id="CHEBI:18420"/>
    </cofactor>
</comment>
<keyword evidence="10" id="KW-0889">Transcription antitermination</keyword>
<dbReference type="InterPro" id="IPR002646">
    <property type="entry name" value="PolA_pol_head_dom"/>
</dbReference>
<keyword evidence="8" id="KW-0479">Metal-binding</keyword>
<keyword evidence="4" id="KW-0820">tRNA-binding</keyword>
<evidence type="ECO:0000256" key="9">
    <source>
        <dbReference type="ARBA" id="ARBA00022741"/>
    </source>
</evidence>
<keyword evidence="6" id="KW-0819">tRNA processing</keyword>
<dbReference type="InterPro" id="IPR035926">
    <property type="entry name" value="NusB-like_sf"/>
</dbReference>
<dbReference type="Gene3D" id="3.30.460.10">
    <property type="entry name" value="Beta Polymerase, domain 2"/>
    <property type="match status" value="1"/>
</dbReference>
<evidence type="ECO:0000256" key="7">
    <source>
        <dbReference type="ARBA" id="ARBA00022695"/>
    </source>
</evidence>
<dbReference type="GO" id="GO:0046872">
    <property type="term" value="F:metal ion binding"/>
    <property type="evidence" value="ECO:0007669"/>
    <property type="project" value="UniProtKB-KW"/>
</dbReference>
<feature type="domain" description="NusB/RsmB/TIM44" evidence="16">
    <location>
        <begin position="5"/>
        <end position="130"/>
    </location>
</feature>
<keyword evidence="5 15" id="KW-0808">Transferase</keyword>
<evidence type="ECO:0000256" key="12">
    <source>
        <dbReference type="ARBA" id="ARBA00022884"/>
    </source>
</evidence>
<dbReference type="Gene3D" id="1.10.940.10">
    <property type="entry name" value="NusB-like"/>
    <property type="match status" value="1"/>
</dbReference>
<dbReference type="NCBIfam" id="TIGR01951">
    <property type="entry name" value="nusB"/>
    <property type="match status" value="1"/>
</dbReference>
<dbReference type="InterPro" id="IPR043519">
    <property type="entry name" value="NT_sf"/>
</dbReference>
<keyword evidence="12 15" id="KW-0694">RNA-binding</keyword>
<evidence type="ECO:0000256" key="10">
    <source>
        <dbReference type="ARBA" id="ARBA00022814"/>
    </source>
</evidence>
<keyword evidence="13" id="KW-0805">Transcription regulation</keyword>
<dbReference type="InterPro" id="IPR006027">
    <property type="entry name" value="NusB_RsmB_TIM44"/>
</dbReference>
<dbReference type="Gene3D" id="1.10.3090.10">
    <property type="entry name" value="cca-adding enzyme, domain 2"/>
    <property type="match status" value="1"/>
</dbReference>
<comment type="caution">
    <text evidence="19">The sequence shown here is derived from an EMBL/GenBank/DDBJ whole genome shotgun (WGS) entry which is preliminary data.</text>
</comment>
<dbReference type="GO" id="GO:0008033">
    <property type="term" value="P:tRNA processing"/>
    <property type="evidence" value="ECO:0007669"/>
    <property type="project" value="UniProtKB-KW"/>
</dbReference>
<evidence type="ECO:0000256" key="14">
    <source>
        <dbReference type="ARBA" id="ARBA00023163"/>
    </source>
</evidence>
<dbReference type="InterPro" id="IPR032828">
    <property type="entry name" value="PolyA_RNA-bd"/>
</dbReference>
<evidence type="ECO:0000256" key="15">
    <source>
        <dbReference type="RuleBase" id="RU003953"/>
    </source>
</evidence>
<dbReference type="GO" id="GO:0006353">
    <property type="term" value="P:DNA-templated transcription termination"/>
    <property type="evidence" value="ECO:0007669"/>
    <property type="project" value="InterPro"/>
</dbReference>